<dbReference type="AlphaFoldDB" id="X8AM04"/>
<evidence type="ECO:0000313" key="1">
    <source>
        <dbReference type="EMBL" id="EUA32912.1"/>
    </source>
</evidence>
<organism evidence="1">
    <name type="scientific">Mycobacterium xenopi 4042</name>
    <dbReference type="NCBI Taxonomy" id="1299334"/>
    <lineage>
        <taxon>Bacteria</taxon>
        <taxon>Bacillati</taxon>
        <taxon>Actinomycetota</taxon>
        <taxon>Actinomycetes</taxon>
        <taxon>Mycobacteriales</taxon>
        <taxon>Mycobacteriaceae</taxon>
        <taxon>Mycobacterium</taxon>
    </lineage>
</organism>
<accession>X8AM04</accession>
<gene>
    <name evidence="1" type="ORF">I553_9049</name>
</gene>
<dbReference type="EMBL" id="JAOB01000050">
    <property type="protein sequence ID" value="EUA32912.1"/>
    <property type="molecule type" value="Genomic_DNA"/>
</dbReference>
<name>X8AM04_MYCXE</name>
<comment type="caution">
    <text evidence="1">The sequence shown here is derived from an EMBL/GenBank/DDBJ whole genome shotgun (WGS) entry which is preliminary data.</text>
</comment>
<protein>
    <submittedName>
        <fullName evidence="1">Uncharacterized protein</fullName>
    </submittedName>
</protein>
<proteinExistence type="predicted"/>
<reference evidence="1" key="1">
    <citation type="submission" date="2014-01" db="EMBL/GenBank/DDBJ databases">
        <authorList>
            <person name="Brown-Elliot B."/>
            <person name="Wallace R."/>
            <person name="Lenaerts A."/>
            <person name="Ordway D."/>
            <person name="DeGroote M.A."/>
            <person name="Parker T."/>
            <person name="Sizemore C."/>
            <person name="Tallon L.J."/>
            <person name="Sadzewicz L.K."/>
            <person name="Sengamalay N."/>
            <person name="Fraser C.M."/>
            <person name="Hine E."/>
            <person name="Shefchek K.A."/>
            <person name="Das S.P."/>
            <person name="Tettelin H."/>
        </authorList>
    </citation>
    <scope>NUCLEOTIDE SEQUENCE [LARGE SCALE GENOMIC DNA]</scope>
    <source>
        <strain evidence="1">4042</strain>
    </source>
</reference>
<sequence>MGFSYVKPLPFGKALDSLLWSVRRWPKTTQARRRLRQRSALGVELPWPAHINASACPR</sequence>